<evidence type="ECO:0000256" key="16">
    <source>
        <dbReference type="ARBA" id="ARBA00022989"/>
    </source>
</evidence>
<dbReference type="GO" id="GO:0106310">
    <property type="term" value="F:protein serine kinase activity"/>
    <property type="evidence" value="ECO:0007669"/>
    <property type="project" value="RHEA"/>
</dbReference>
<evidence type="ECO:0000256" key="3">
    <source>
        <dbReference type="ARBA" id="ARBA00008684"/>
    </source>
</evidence>
<dbReference type="Pfam" id="PF00560">
    <property type="entry name" value="LRR_1"/>
    <property type="match status" value="6"/>
</dbReference>
<feature type="binding site" evidence="22">
    <location>
        <position position="832"/>
    </location>
    <ligand>
        <name>ATP</name>
        <dbReference type="ChEBI" id="CHEBI:30616"/>
    </ligand>
</feature>
<keyword evidence="7" id="KW-0597">Phosphoprotein</keyword>
<keyword evidence="11 24" id="KW-0732">Signal</keyword>
<evidence type="ECO:0000256" key="2">
    <source>
        <dbReference type="ARBA" id="ARBA00004479"/>
    </source>
</evidence>
<feature type="signal peptide" evidence="24">
    <location>
        <begin position="1"/>
        <end position="25"/>
    </location>
</feature>
<keyword evidence="15 22" id="KW-0067">ATP-binding</keyword>
<evidence type="ECO:0000256" key="11">
    <source>
        <dbReference type="ARBA" id="ARBA00022729"/>
    </source>
</evidence>
<evidence type="ECO:0000256" key="4">
    <source>
        <dbReference type="ARBA" id="ARBA00012513"/>
    </source>
</evidence>
<dbReference type="PANTHER" id="PTHR48056">
    <property type="entry name" value="LRR RECEPTOR-LIKE SERINE/THREONINE-PROTEIN KINASE-RELATED"/>
    <property type="match status" value="1"/>
</dbReference>
<dbReference type="InterPro" id="IPR032675">
    <property type="entry name" value="LRR_dom_sf"/>
</dbReference>
<evidence type="ECO:0000256" key="6">
    <source>
        <dbReference type="ARBA" id="ARBA00022527"/>
    </source>
</evidence>
<comment type="subcellular location">
    <subcellularLocation>
        <location evidence="1">Cell membrane</location>
        <topology evidence="1">Single-pass membrane protein</topology>
    </subcellularLocation>
    <subcellularLocation>
        <location evidence="2">Membrane</location>
        <topology evidence="2">Single-pass type I membrane protein</topology>
    </subcellularLocation>
</comment>
<dbReference type="Pfam" id="PF13855">
    <property type="entry name" value="LRR_8"/>
    <property type="match status" value="1"/>
</dbReference>
<evidence type="ECO:0000256" key="12">
    <source>
        <dbReference type="ARBA" id="ARBA00022737"/>
    </source>
</evidence>
<dbReference type="SUPFAM" id="SSF56112">
    <property type="entry name" value="Protein kinase-like (PK-like)"/>
    <property type="match status" value="1"/>
</dbReference>
<dbReference type="SMART" id="SM00220">
    <property type="entry name" value="S_TKc"/>
    <property type="match status" value="1"/>
</dbReference>
<evidence type="ECO:0000256" key="7">
    <source>
        <dbReference type="ARBA" id="ARBA00022553"/>
    </source>
</evidence>
<dbReference type="OrthoDB" id="676979at2759"/>
<feature type="chain" id="PRO_5013641302" description="non-specific serine/threonine protein kinase" evidence="24">
    <location>
        <begin position="26"/>
        <end position="1090"/>
    </location>
</feature>
<keyword evidence="19" id="KW-0325">Glycoprotein</keyword>
<dbReference type="Gene3D" id="3.30.200.20">
    <property type="entry name" value="Phosphorylase Kinase, domain 1"/>
    <property type="match status" value="1"/>
</dbReference>
<keyword evidence="13 22" id="KW-0547">Nucleotide-binding</keyword>
<keyword evidence="14 26" id="KW-0418">Kinase</keyword>
<dbReference type="FunFam" id="3.30.200.20:FF:000661">
    <property type="entry name" value="Serine-threonine protein kinase plant-type"/>
    <property type="match status" value="1"/>
</dbReference>
<evidence type="ECO:0000256" key="17">
    <source>
        <dbReference type="ARBA" id="ARBA00023136"/>
    </source>
</evidence>
<dbReference type="STRING" id="429701.A0A2G9HAR0"/>
<reference evidence="27" key="1">
    <citation type="journal article" date="2018" name="Gigascience">
        <title>Genome assembly of the Pink Ipe (Handroanthus impetiginosus, Bignoniaceae), a highly valued, ecologically keystone Neotropical timber forest tree.</title>
        <authorList>
            <person name="Silva-Junior O.B."/>
            <person name="Grattapaglia D."/>
            <person name="Novaes E."/>
            <person name="Collevatti R.G."/>
        </authorList>
    </citation>
    <scope>NUCLEOTIDE SEQUENCE [LARGE SCALE GENOMIC DNA]</scope>
    <source>
        <strain evidence="27">cv. UFG-1</strain>
    </source>
</reference>
<dbReference type="InterPro" id="IPR055414">
    <property type="entry name" value="LRR_R13L4/SHOC2-like"/>
</dbReference>
<name>A0A2G9HAR0_9LAMI</name>
<dbReference type="PROSITE" id="PS51450">
    <property type="entry name" value="LRR"/>
    <property type="match status" value="1"/>
</dbReference>
<dbReference type="PROSITE" id="PS00108">
    <property type="entry name" value="PROTEIN_KINASE_ST"/>
    <property type="match status" value="1"/>
</dbReference>
<keyword evidence="8" id="KW-0433">Leucine-rich repeat</keyword>
<dbReference type="FunFam" id="1.10.510.10:FF:000358">
    <property type="entry name" value="Putative leucine-rich repeat receptor-like serine/threonine-protein kinase"/>
    <property type="match status" value="1"/>
</dbReference>
<dbReference type="InterPro" id="IPR001245">
    <property type="entry name" value="Ser-Thr/Tyr_kinase_cat_dom"/>
</dbReference>
<dbReference type="InterPro" id="IPR050647">
    <property type="entry name" value="Plant_LRR-RLKs"/>
</dbReference>
<evidence type="ECO:0000256" key="5">
    <source>
        <dbReference type="ARBA" id="ARBA00022475"/>
    </source>
</evidence>
<dbReference type="InterPro" id="IPR003591">
    <property type="entry name" value="Leu-rich_rpt_typical-subtyp"/>
</dbReference>
<dbReference type="PROSITE" id="PS50011">
    <property type="entry name" value="PROTEIN_KINASE_DOM"/>
    <property type="match status" value="1"/>
</dbReference>
<evidence type="ECO:0000256" key="1">
    <source>
        <dbReference type="ARBA" id="ARBA00004162"/>
    </source>
</evidence>
<accession>A0A2G9HAR0</accession>
<keyword evidence="5" id="KW-1003">Cell membrane</keyword>
<dbReference type="Pfam" id="PF07714">
    <property type="entry name" value="PK_Tyr_Ser-Thr"/>
    <property type="match status" value="1"/>
</dbReference>
<evidence type="ECO:0000256" key="14">
    <source>
        <dbReference type="ARBA" id="ARBA00022777"/>
    </source>
</evidence>
<comment type="catalytic activity">
    <reaction evidence="21">
        <text>L-seryl-[protein] + ATP = O-phospho-L-seryl-[protein] + ADP + H(+)</text>
        <dbReference type="Rhea" id="RHEA:17989"/>
        <dbReference type="Rhea" id="RHEA-COMP:9863"/>
        <dbReference type="Rhea" id="RHEA-COMP:11604"/>
        <dbReference type="ChEBI" id="CHEBI:15378"/>
        <dbReference type="ChEBI" id="CHEBI:29999"/>
        <dbReference type="ChEBI" id="CHEBI:30616"/>
        <dbReference type="ChEBI" id="CHEBI:83421"/>
        <dbReference type="ChEBI" id="CHEBI:456216"/>
        <dbReference type="EC" id="2.7.11.1"/>
    </reaction>
</comment>
<evidence type="ECO:0000256" key="24">
    <source>
        <dbReference type="SAM" id="SignalP"/>
    </source>
</evidence>
<keyword evidence="6 26" id="KW-0723">Serine/threonine-protein kinase</keyword>
<dbReference type="InterPro" id="IPR008271">
    <property type="entry name" value="Ser/Thr_kinase_AS"/>
</dbReference>
<dbReference type="InterPro" id="IPR017441">
    <property type="entry name" value="Protein_kinase_ATP_BS"/>
</dbReference>
<keyword evidence="17 23" id="KW-0472">Membrane</keyword>
<dbReference type="Proteomes" id="UP000231279">
    <property type="component" value="Unassembled WGS sequence"/>
</dbReference>
<dbReference type="InterPro" id="IPR000719">
    <property type="entry name" value="Prot_kinase_dom"/>
</dbReference>
<dbReference type="PROSITE" id="PS00107">
    <property type="entry name" value="PROTEIN_KINASE_ATP"/>
    <property type="match status" value="1"/>
</dbReference>
<dbReference type="AlphaFoldDB" id="A0A2G9HAR0"/>
<dbReference type="GO" id="GO:0005886">
    <property type="term" value="C:plasma membrane"/>
    <property type="evidence" value="ECO:0007669"/>
    <property type="project" value="UniProtKB-SubCell"/>
</dbReference>
<dbReference type="FunFam" id="3.80.10.10:FF:000317">
    <property type="entry name" value="Inactive leucine-rich repeat receptor-like protein kinase"/>
    <property type="match status" value="1"/>
</dbReference>
<evidence type="ECO:0000256" key="10">
    <source>
        <dbReference type="ARBA" id="ARBA00022692"/>
    </source>
</evidence>
<dbReference type="FunFam" id="3.80.10.10:FF:000095">
    <property type="entry name" value="LRR receptor-like serine/threonine-protein kinase GSO1"/>
    <property type="match status" value="1"/>
</dbReference>
<keyword evidence="18" id="KW-0675">Receptor</keyword>
<comment type="caution">
    <text evidence="26">The sequence shown here is derived from an EMBL/GenBank/DDBJ whole genome shotgun (WGS) entry which is preliminary data.</text>
</comment>
<evidence type="ECO:0000256" key="13">
    <source>
        <dbReference type="ARBA" id="ARBA00022741"/>
    </source>
</evidence>
<dbReference type="InterPro" id="IPR001611">
    <property type="entry name" value="Leu-rich_rpt"/>
</dbReference>
<dbReference type="Gene3D" id="3.80.10.10">
    <property type="entry name" value="Ribonuclease Inhibitor"/>
    <property type="match status" value="4"/>
</dbReference>
<evidence type="ECO:0000256" key="8">
    <source>
        <dbReference type="ARBA" id="ARBA00022614"/>
    </source>
</evidence>
<comment type="similarity">
    <text evidence="3">Belongs to the protein kinase superfamily. Ser/Thr protein kinase family.</text>
</comment>
<dbReference type="SUPFAM" id="SSF52047">
    <property type="entry name" value="RNI-like"/>
    <property type="match status" value="1"/>
</dbReference>
<keyword evidence="9 26" id="KW-0808">Transferase</keyword>
<dbReference type="Pfam" id="PF23598">
    <property type="entry name" value="LRR_14"/>
    <property type="match status" value="1"/>
</dbReference>
<evidence type="ECO:0000256" key="19">
    <source>
        <dbReference type="ARBA" id="ARBA00023180"/>
    </source>
</evidence>
<feature type="domain" description="Protein kinase" evidence="25">
    <location>
        <begin position="804"/>
        <end position="1084"/>
    </location>
</feature>
<dbReference type="EC" id="2.7.11.1" evidence="4"/>
<dbReference type="InterPro" id="IPR011009">
    <property type="entry name" value="Kinase-like_dom_sf"/>
</dbReference>
<organism evidence="26 27">
    <name type="scientific">Handroanthus impetiginosus</name>
    <dbReference type="NCBI Taxonomy" id="429701"/>
    <lineage>
        <taxon>Eukaryota</taxon>
        <taxon>Viridiplantae</taxon>
        <taxon>Streptophyta</taxon>
        <taxon>Embryophyta</taxon>
        <taxon>Tracheophyta</taxon>
        <taxon>Spermatophyta</taxon>
        <taxon>Magnoliopsida</taxon>
        <taxon>eudicotyledons</taxon>
        <taxon>Gunneridae</taxon>
        <taxon>Pentapetalae</taxon>
        <taxon>asterids</taxon>
        <taxon>lamiids</taxon>
        <taxon>Lamiales</taxon>
        <taxon>Bignoniaceae</taxon>
        <taxon>Crescentiina</taxon>
        <taxon>Tabebuia alliance</taxon>
        <taxon>Handroanthus</taxon>
    </lineage>
</organism>
<evidence type="ECO:0000256" key="21">
    <source>
        <dbReference type="ARBA" id="ARBA00048679"/>
    </source>
</evidence>
<keyword evidence="16 23" id="KW-1133">Transmembrane helix</keyword>
<evidence type="ECO:0000256" key="22">
    <source>
        <dbReference type="PROSITE-ProRule" id="PRU10141"/>
    </source>
</evidence>
<dbReference type="PANTHER" id="PTHR48056:SF73">
    <property type="entry name" value="LRR RECEPTOR-LIKE SERINE_THREONINE-PROTEIN KINASE EFR"/>
    <property type="match status" value="1"/>
</dbReference>
<dbReference type="EMBL" id="NKXS01002245">
    <property type="protein sequence ID" value="PIN14612.1"/>
    <property type="molecule type" value="Genomic_DNA"/>
</dbReference>
<feature type="transmembrane region" description="Helical" evidence="23">
    <location>
        <begin position="748"/>
        <end position="769"/>
    </location>
</feature>
<comment type="catalytic activity">
    <reaction evidence="20">
        <text>L-threonyl-[protein] + ATP = O-phospho-L-threonyl-[protein] + ADP + H(+)</text>
        <dbReference type="Rhea" id="RHEA:46608"/>
        <dbReference type="Rhea" id="RHEA-COMP:11060"/>
        <dbReference type="Rhea" id="RHEA-COMP:11605"/>
        <dbReference type="ChEBI" id="CHEBI:15378"/>
        <dbReference type="ChEBI" id="CHEBI:30013"/>
        <dbReference type="ChEBI" id="CHEBI:30616"/>
        <dbReference type="ChEBI" id="CHEBI:61977"/>
        <dbReference type="ChEBI" id="CHEBI:456216"/>
        <dbReference type="EC" id="2.7.11.1"/>
    </reaction>
</comment>
<dbReference type="Pfam" id="PF08263">
    <property type="entry name" value="LRRNT_2"/>
    <property type="match status" value="1"/>
</dbReference>
<proteinExistence type="inferred from homology"/>
<evidence type="ECO:0000256" key="23">
    <source>
        <dbReference type="SAM" id="Phobius"/>
    </source>
</evidence>
<dbReference type="GO" id="GO:0051707">
    <property type="term" value="P:response to other organism"/>
    <property type="evidence" value="ECO:0007669"/>
    <property type="project" value="UniProtKB-ARBA"/>
</dbReference>
<keyword evidence="10 23" id="KW-0812">Transmembrane</keyword>
<sequence>MEEKSILYSVATILFLYSLKTSCIATPSIKTDQIALLALKSSISNDPENILLRNWSNSTPVCIWIGISCSTRHQRVTSLNISYKNLEGRIPSELGNLSFLSSLDLSNNSFYGTLPQELLNLRRLRLVDLSGNKLSGPLPAFFSSFRNLRFLHLSRNSFSGHIPSSIGNVSKLEYLALDRNFLEGEIPKEIGNLHYLTSLNLEVNKFTGVIPLPIFNLSALIRLSVTENNLTGKLPTSICDNLPMLEGLHLSLNRFNGIIPSSLQKCHQLQVLSLSLNKFIGSIPREIGNLTRLRVLHLGDTNIEGEIPEEIGNLQKLEVFGLNENNLSGSIPPSIFNISRLRIFTSVAANLSGNLPYNLGQGLPNLQELYLGMNNLNGFIPDSISNASKLTILDLSNNGFTGFIPESLGNLEFLELLQLGRNKFISHLSASELTFLTSLTKFRRLKELVISGNPLGGKLPTSIGNFSSSLEIFSADRCKIQGKIPEEIGNLSSLRRLGLFDNEFTGDLPKTVIRLQKLQELFLHKNKIIGFIPDEICCLEKLGALGLFENQFFGALPLCVGNMTSLRRLNFAFNRLNSSLPGSIWILGDILEFNASSNMFNGPLPPELGNLKVAALIDLSMNNFSGEIPTTIGGLERLIDLSLAYNSLEGPIPDSLSAMLSLESLDLSHNHLAGEIPMSLEALSYLGYLNVSFNELSGEIPNGGPFENFTYLSFMSNKALCGASSRFQVPKCHLNSPKKPRKKRVLHIALYTILGFASITIALVGLVLLSGKRKRQAANQTHILPAVSHERISYYELQKATDGFNESNMLGMGGFSSVYKGTLRDGTLVAVKVFNMQLEGAFRSFGRECVVLRSLRHRNLTKVISSCTNSNFRALVLEYMPNGSLDKWLYSHNYFLDILQRLNIVIDVACALDYLHNCYPVPVVHCDLKPSNVLLDEELVGHVSDFGISKILDVGESTAQTKTLATIGYIAPEYGLQGLVSTRSDTYSYGILLMETFTRMKPSDDMFAGELSLKDWVKDSLPSDITRVIDSNLLTQEEGNFDTKVRCLLLILELALKCTEELPDLRISMKDVVTALNKIKHQFLTSCGKS</sequence>
<evidence type="ECO:0000259" key="25">
    <source>
        <dbReference type="PROSITE" id="PS50011"/>
    </source>
</evidence>
<keyword evidence="12" id="KW-0677">Repeat</keyword>
<dbReference type="GO" id="GO:0004674">
    <property type="term" value="F:protein serine/threonine kinase activity"/>
    <property type="evidence" value="ECO:0007669"/>
    <property type="project" value="UniProtKB-KW"/>
</dbReference>
<gene>
    <name evidence="26" type="ORF">CDL12_12744</name>
</gene>
<dbReference type="GO" id="GO:0006952">
    <property type="term" value="P:defense response"/>
    <property type="evidence" value="ECO:0007669"/>
    <property type="project" value="UniProtKB-ARBA"/>
</dbReference>
<evidence type="ECO:0000256" key="9">
    <source>
        <dbReference type="ARBA" id="ARBA00022679"/>
    </source>
</evidence>
<evidence type="ECO:0000256" key="20">
    <source>
        <dbReference type="ARBA" id="ARBA00047899"/>
    </source>
</evidence>
<dbReference type="FunFam" id="3.80.10.10:FF:000101">
    <property type="entry name" value="LRR receptor-like serine/threonine-protein kinase ERECTA"/>
    <property type="match status" value="1"/>
</dbReference>
<dbReference type="SMART" id="SM00369">
    <property type="entry name" value="LRR_TYP"/>
    <property type="match status" value="10"/>
</dbReference>
<dbReference type="InterPro" id="IPR013210">
    <property type="entry name" value="LRR_N_plant-typ"/>
</dbReference>
<evidence type="ECO:0000313" key="26">
    <source>
        <dbReference type="EMBL" id="PIN14612.1"/>
    </source>
</evidence>
<dbReference type="GO" id="GO:0005524">
    <property type="term" value="F:ATP binding"/>
    <property type="evidence" value="ECO:0007669"/>
    <property type="project" value="UniProtKB-UniRule"/>
</dbReference>
<dbReference type="GO" id="GO:0033612">
    <property type="term" value="F:receptor serine/threonine kinase binding"/>
    <property type="evidence" value="ECO:0007669"/>
    <property type="project" value="TreeGrafter"/>
</dbReference>
<protein>
    <recommendedName>
        <fullName evidence="4">non-specific serine/threonine protein kinase</fullName>
        <ecNumber evidence="4">2.7.11.1</ecNumber>
    </recommendedName>
</protein>
<keyword evidence="27" id="KW-1185">Reference proteome</keyword>
<dbReference type="SUPFAM" id="SSF52058">
    <property type="entry name" value="L domain-like"/>
    <property type="match status" value="2"/>
</dbReference>
<dbReference type="Gene3D" id="1.10.510.10">
    <property type="entry name" value="Transferase(Phosphotransferase) domain 1"/>
    <property type="match status" value="1"/>
</dbReference>
<evidence type="ECO:0000256" key="15">
    <source>
        <dbReference type="ARBA" id="ARBA00022840"/>
    </source>
</evidence>
<evidence type="ECO:0000313" key="27">
    <source>
        <dbReference type="Proteomes" id="UP000231279"/>
    </source>
</evidence>
<evidence type="ECO:0000256" key="18">
    <source>
        <dbReference type="ARBA" id="ARBA00023170"/>
    </source>
</evidence>